<keyword evidence="4" id="KW-1185">Reference proteome</keyword>
<feature type="compositionally biased region" description="Low complexity" evidence="2">
    <location>
        <begin position="86"/>
        <end position="98"/>
    </location>
</feature>
<name>A0ABT8XLL7_9HYPH</name>
<reference evidence="3" key="1">
    <citation type="submission" date="2022-04" db="EMBL/GenBank/DDBJ databases">
        <title>Shinella lacus sp. nov., a novel member of the genus Shinella from water.</title>
        <authorList>
            <person name="Deng Y."/>
        </authorList>
    </citation>
    <scope>NUCLEOTIDE SEQUENCE</scope>
    <source>
        <strain evidence="3">JCM 31239</strain>
    </source>
</reference>
<feature type="region of interest" description="Disordered" evidence="2">
    <location>
        <begin position="1"/>
        <end position="98"/>
    </location>
</feature>
<feature type="coiled-coil region" evidence="1">
    <location>
        <begin position="99"/>
        <end position="126"/>
    </location>
</feature>
<comment type="caution">
    <text evidence="3">The sequence shown here is derived from an EMBL/GenBank/DDBJ whole genome shotgun (WGS) entry which is preliminary data.</text>
</comment>
<proteinExistence type="predicted"/>
<accession>A0ABT8XLL7</accession>
<sequence>MADDTSMSEQVSTEAEIALPKAPEPKKRGPRSKKVAADTGSTDALLDAPTVKKTRAKRGSKIAAAEVKPAGRRGGRKAKAAVEGIVQSSTQSVSPVTTAGDEMEDLLQLEQENQRLRKLLAGKLREENADLRKRLGLD</sequence>
<evidence type="ECO:0000256" key="2">
    <source>
        <dbReference type="SAM" id="MobiDB-lite"/>
    </source>
</evidence>
<dbReference type="EMBL" id="WHSC02000014">
    <property type="protein sequence ID" value="MDO6124631.1"/>
    <property type="molecule type" value="Genomic_DNA"/>
</dbReference>
<evidence type="ECO:0000256" key="1">
    <source>
        <dbReference type="SAM" id="Coils"/>
    </source>
</evidence>
<evidence type="ECO:0000313" key="4">
    <source>
        <dbReference type="Proteomes" id="UP001177080"/>
    </source>
</evidence>
<evidence type="ECO:0000313" key="3">
    <source>
        <dbReference type="EMBL" id="MDO6124631.1"/>
    </source>
</evidence>
<organism evidence="3 4">
    <name type="scientific">Shinella curvata</name>
    <dbReference type="NCBI Taxonomy" id="1817964"/>
    <lineage>
        <taxon>Bacteria</taxon>
        <taxon>Pseudomonadati</taxon>
        <taxon>Pseudomonadota</taxon>
        <taxon>Alphaproteobacteria</taxon>
        <taxon>Hyphomicrobiales</taxon>
        <taxon>Rhizobiaceae</taxon>
        <taxon>Shinella</taxon>
    </lineage>
</organism>
<gene>
    <name evidence="3" type="ORF">GB928_025955</name>
</gene>
<feature type="compositionally biased region" description="Polar residues" evidence="2">
    <location>
        <begin position="1"/>
        <end position="13"/>
    </location>
</feature>
<protein>
    <submittedName>
        <fullName evidence="3">Transcriptional regulator</fullName>
    </submittedName>
</protein>
<dbReference type="RefSeq" id="WP_244763947.1">
    <property type="nucleotide sequence ID" value="NZ_JALJCJ010000010.1"/>
</dbReference>
<feature type="compositionally biased region" description="Basic residues" evidence="2">
    <location>
        <begin position="70"/>
        <end position="79"/>
    </location>
</feature>
<dbReference type="Proteomes" id="UP001177080">
    <property type="component" value="Unassembled WGS sequence"/>
</dbReference>
<keyword evidence="1" id="KW-0175">Coiled coil</keyword>